<sequence length="91" mass="10297">MAKHPPYSVVLTYTEDPQQLIMQAVDSVRLAPLLGGIMEVPFFVDDQEFKFDDELARQLGVAMLNVIALGRPDLKQYLTVTQHPIDRPSKE</sequence>
<dbReference type="EMBL" id="FPBH01000018">
    <property type="protein sequence ID" value="SFU22427.1"/>
    <property type="molecule type" value="Genomic_DNA"/>
</dbReference>
<dbReference type="OrthoDB" id="9101509at2"/>
<protein>
    <submittedName>
        <fullName evidence="1">Uncharacterized protein</fullName>
    </submittedName>
</protein>
<proteinExistence type="predicted"/>
<dbReference type="AlphaFoldDB" id="A0A1I7EER2"/>
<accession>A0A1I7EER2</accession>
<reference evidence="1 2" key="1">
    <citation type="submission" date="2016-10" db="EMBL/GenBank/DDBJ databases">
        <authorList>
            <person name="de Groot N.N."/>
        </authorList>
    </citation>
    <scope>NUCLEOTIDE SEQUENCE [LARGE SCALE GENOMIC DNA]</scope>
    <source>
        <strain evidence="1 2">LMG 27731</strain>
    </source>
</reference>
<organism evidence="1 2">
    <name type="scientific">Paraburkholderia aspalathi</name>
    <dbReference type="NCBI Taxonomy" id="1324617"/>
    <lineage>
        <taxon>Bacteria</taxon>
        <taxon>Pseudomonadati</taxon>
        <taxon>Pseudomonadota</taxon>
        <taxon>Betaproteobacteria</taxon>
        <taxon>Burkholderiales</taxon>
        <taxon>Burkholderiaceae</taxon>
        <taxon>Paraburkholderia</taxon>
    </lineage>
</organism>
<name>A0A1I7EER2_9BURK</name>
<gene>
    <name evidence="1" type="ORF">SAMN05192563_101870</name>
</gene>
<evidence type="ECO:0000313" key="1">
    <source>
        <dbReference type="EMBL" id="SFU22427.1"/>
    </source>
</evidence>
<evidence type="ECO:0000313" key="2">
    <source>
        <dbReference type="Proteomes" id="UP000198844"/>
    </source>
</evidence>
<dbReference type="RefSeq" id="WP_093639722.1">
    <property type="nucleotide sequence ID" value="NZ_CAJNAX010000008.1"/>
</dbReference>
<dbReference type="Proteomes" id="UP000198844">
    <property type="component" value="Unassembled WGS sequence"/>
</dbReference>